<dbReference type="PANTHER" id="PTHR38451:SF1">
    <property type="entry name" value="TRNA (ADENINE(22)-N(1))-METHYLTRANSFERASE"/>
    <property type="match status" value="1"/>
</dbReference>
<organism evidence="3 4">
    <name type="scientific">Tetragenococcus koreensis</name>
    <dbReference type="NCBI Taxonomy" id="290335"/>
    <lineage>
        <taxon>Bacteria</taxon>
        <taxon>Bacillati</taxon>
        <taxon>Bacillota</taxon>
        <taxon>Bacilli</taxon>
        <taxon>Lactobacillales</taxon>
        <taxon>Enterococcaceae</taxon>
        <taxon>Tetragenococcus</taxon>
    </lineage>
</organism>
<dbReference type="Gene3D" id="3.40.50.150">
    <property type="entry name" value="Vaccinia Virus protein VP39"/>
    <property type="match status" value="1"/>
</dbReference>
<dbReference type="Gene3D" id="1.10.287.1890">
    <property type="match status" value="1"/>
</dbReference>
<dbReference type="PANTHER" id="PTHR38451">
    <property type="entry name" value="TRNA (ADENINE(22)-N(1))-METHYLTRANSFERASE"/>
    <property type="match status" value="1"/>
</dbReference>
<reference evidence="3" key="2">
    <citation type="journal article" date="2020" name="Int. Dairy J.">
        <title>Lactic acid bacterial diversity in Brie cheese focusing on salt concentration and pH of isolation medium and characterisation of halophilic and alkaliphilic lactic acid bacterial isolates.</title>
        <authorList>
            <person name="Unno R."/>
            <person name="Matsutani M."/>
            <person name="Suzuki T."/>
            <person name="Kodama K."/>
            <person name="Matsushita H."/>
            <person name="Yamasato K."/>
            <person name="Koizumi Y."/>
            <person name="Ishikawa M."/>
        </authorList>
    </citation>
    <scope>NUCLEOTIDE SEQUENCE</scope>
    <source>
        <strain evidence="3">7C1</strain>
        <strain evidence="2">8C4</strain>
    </source>
</reference>
<gene>
    <name evidence="2" type="ORF">TK11N_09420</name>
    <name evidence="3" type="ORF">TK2N_09720</name>
</gene>
<evidence type="ECO:0000313" key="2">
    <source>
        <dbReference type="EMBL" id="GEQ49090.1"/>
    </source>
</evidence>
<evidence type="ECO:0000313" key="4">
    <source>
        <dbReference type="Proteomes" id="UP000886597"/>
    </source>
</evidence>
<accession>A0AAN4RKB8</accession>
<dbReference type="Proteomes" id="UP000886607">
    <property type="component" value="Unassembled WGS sequence"/>
</dbReference>
<keyword evidence="3" id="KW-0489">Methyltransferase</keyword>
<dbReference type="GO" id="GO:0032259">
    <property type="term" value="P:methylation"/>
    <property type="evidence" value="ECO:0007669"/>
    <property type="project" value="UniProtKB-KW"/>
</dbReference>
<evidence type="ECO:0000313" key="3">
    <source>
        <dbReference type="EMBL" id="GEQ54128.1"/>
    </source>
</evidence>
<dbReference type="GO" id="GO:0160105">
    <property type="term" value="F:tRNA (adenine(22)-N1)-methyltransferase activity"/>
    <property type="evidence" value="ECO:0007669"/>
    <property type="project" value="InterPro"/>
</dbReference>
<keyword evidence="3" id="KW-0808">Transferase</keyword>
<dbReference type="Proteomes" id="UP000886597">
    <property type="component" value="Unassembled WGS sequence"/>
</dbReference>
<keyword evidence="1" id="KW-0175">Coiled coil</keyword>
<dbReference type="Pfam" id="PF04816">
    <property type="entry name" value="TrmK"/>
    <property type="match status" value="1"/>
</dbReference>
<feature type="coiled-coil region" evidence="1">
    <location>
        <begin position="210"/>
        <end position="244"/>
    </location>
</feature>
<dbReference type="AlphaFoldDB" id="A0AAN4RKB8"/>
<proteinExistence type="predicted"/>
<comment type="caution">
    <text evidence="3">The sequence shown here is derived from an EMBL/GenBank/DDBJ whole genome shotgun (WGS) entry which is preliminary data.</text>
</comment>
<dbReference type="InterPro" id="IPR006901">
    <property type="entry name" value="TrmK"/>
</dbReference>
<evidence type="ECO:0000256" key="1">
    <source>
        <dbReference type="SAM" id="Coils"/>
    </source>
</evidence>
<protein>
    <submittedName>
        <fullName evidence="3">SAM-dependent methyltransferase</fullName>
    </submittedName>
</protein>
<keyword evidence="5" id="KW-1185">Reference proteome</keyword>
<evidence type="ECO:0000313" key="5">
    <source>
        <dbReference type="Proteomes" id="UP000886607"/>
    </source>
</evidence>
<dbReference type="EMBL" id="BKBO01000011">
    <property type="protein sequence ID" value="GEQ49090.1"/>
    <property type="molecule type" value="Genomic_DNA"/>
</dbReference>
<dbReference type="EMBL" id="BKBQ01000012">
    <property type="protein sequence ID" value="GEQ54128.1"/>
    <property type="molecule type" value="Genomic_DNA"/>
</dbReference>
<dbReference type="InterPro" id="IPR029063">
    <property type="entry name" value="SAM-dependent_MTases_sf"/>
</dbReference>
<dbReference type="PIRSF" id="PIRSF018637">
    <property type="entry name" value="TrmK"/>
    <property type="match status" value="1"/>
</dbReference>
<reference evidence="3" key="1">
    <citation type="submission" date="2019-08" db="EMBL/GenBank/DDBJ databases">
        <authorList>
            <person name="Ishikawa M."/>
            <person name="Suzuki T."/>
            <person name="Matsutani M."/>
        </authorList>
    </citation>
    <scope>NUCLEOTIDE SEQUENCE</scope>
    <source>
        <strain evidence="3">7C1</strain>
        <strain evidence="2">8C4</strain>
    </source>
</reference>
<sequence>MSKRELLFLQCSVIFRKGSKNLNNHILSNRLAQVASFVPEQARLADIGSDHAYLPVYLVATGKISYAIAGEVAPGPLKAAIAQIKKYGYTGKIIPRLADGLAAIQPEDRIDTITIAGMGGLLTSDILTNGQADGFLSTRERLILQPNNHEQELRHWLTRNHYKIYDEQLVKDQGKFYEIIVADYQKSDSYTMKELYFGPILMQKKSSIFQEKWQKELQTKQKILNNLQKAYERPEAKIAEINKEVAWIKEVLA</sequence>
<dbReference type="SUPFAM" id="SSF53335">
    <property type="entry name" value="S-adenosyl-L-methionine-dependent methyltransferases"/>
    <property type="match status" value="1"/>
</dbReference>
<name>A0AAN4RKB8_9ENTE</name>